<dbReference type="Pfam" id="PF13026">
    <property type="entry name" value="DUF3887"/>
    <property type="match status" value="1"/>
</dbReference>
<dbReference type="eggNOG" id="ENOG502ZE3M">
    <property type="taxonomic scope" value="Bacteria"/>
</dbReference>
<proteinExistence type="predicted"/>
<dbReference type="InterPro" id="IPR024981">
    <property type="entry name" value="DUF3887"/>
</dbReference>
<dbReference type="KEGG" id="syc:syc0930_d"/>
<protein>
    <recommendedName>
        <fullName evidence="1">DUF3887 domain-containing protein</fullName>
    </recommendedName>
</protein>
<dbReference type="AlphaFoldDB" id="A0A0H3K2A9"/>
<sequence length="135" mass="15420">MQTNTGQFRLRLLFNQQEQVVGYDLPDFVEPPEAVARNFVQALPKNQSLKARALLSPLLKTELFPQQVEQRWTTLQQRTGPFQQIVNVRNAGTEAGITLLLVEVRFRNADDSLFISLDGDNRITNVDFPENPRPN</sequence>
<evidence type="ECO:0000313" key="2">
    <source>
        <dbReference type="EMBL" id="BAD79120.1"/>
    </source>
</evidence>
<dbReference type="EMBL" id="AP008231">
    <property type="protein sequence ID" value="BAD79120.1"/>
    <property type="molecule type" value="Genomic_DNA"/>
</dbReference>
<dbReference type="Gene3D" id="3.10.450.590">
    <property type="match status" value="1"/>
</dbReference>
<evidence type="ECO:0000313" key="3">
    <source>
        <dbReference type="Proteomes" id="UP000001175"/>
    </source>
</evidence>
<accession>A0A0H3K2A9</accession>
<organism evidence="2 3">
    <name type="scientific">Synechococcus sp. (strain ATCC 27144 / PCC 6301 / SAUG 1402/1)</name>
    <name type="common">Anacystis nidulans</name>
    <dbReference type="NCBI Taxonomy" id="269084"/>
    <lineage>
        <taxon>Bacteria</taxon>
        <taxon>Bacillati</taxon>
        <taxon>Cyanobacteriota</taxon>
        <taxon>Cyanophyceae</taxon>
        <taxon>Synechococcales</taxon>
        <taxon>Synechococcaceae</taxon>
        <taxon>Synechococcus</taxon>
    </lineage>
</organism>
<reference evidence="2 3" key="1">
    <citation type="journal article" date="2007" name="Photosyn. Res.">
        <title>Complete nucleotide sequence of the freshwater unicellular cyanobacterium Synechococcus elongatus PCC 6301 chromosome: gene content and organization.</title>
        <authorList>
            <person name="Sugita C."/>
            <person name="Ogata K."/>
            <person name="Shikata M."/>
            <person name="Jikuya H."/>
            <person name="Takano J."/>
            <person name="Furumichi M."/>
            <person name="Kanehisa M."/>
            <person name="Omata T."/>
            <person name="Sugiura M."/>
            <person name="Sugita M."/>
        </authorList>
    </citation>
    <scope>NUCLEOTIDE SEQUENCE [LARGE SCALE GENOMIC DNA]</scope>
    <source>
        <strain evidence="3">ATCC 27144 / PCC 6301 / SAUG 1402/1</strain>
    </source>
</reference>
<dbReference type="Proteomes" id="UP000001175">
    <property type="component" value="Chromosome"/>
</dbReference>
<feature type="domain" description="DUF3887" evidence="1">
    <location>
        <begin position="36"/>
        <end position="124"/>
    </location>
</feature>
<gene>
    <name evidence="2" type="ordered locus">syc0930_d</name>
</gene>
<name>A0A0H3K2A9_SYNP6</name>
<evidence type="ECO:0000259" key="1">
    <source>
        <dbReference type="Pfam" id="PF13026"/>
    </source>
</evidence>